<keyword evidence="2" id="KW-0963">Cytoplasm</keyword>
<dbReference type="GO" id="GO:0005829">
    <property type="term" value="C:cytosol"/>
    <property type="evidence" value="ECO:0007669"/>
    <property type="project" value="TreeGrafter"/>
</dbReference>
<feature type="repeat" description="TPR" evidence="5">
    <location>
        <begin position="47"/>
        <end position="80"/>
    </location>
</feature>
<dbReference type="GO" id="GO:0006626">
    <property type="term" value="P:protein targeting to mitochondrion"/>
    <property type="evidence" value="ECO:0007669"/>
    <property type="project" value="TreeGrafter"/>
</dbReference>
<feature type="region of interest" description="Disordered" evidence="6">
    <location>
        <begin position="123"/>
        <end position="158"/>
    </location>
</feature>
<feature type="repeat" description="TPR" evidence="5">
    <location>
        <begin position="13"/>
        <end position="46"/>
    </location>
</feature>
<comment type="subcellular location">
    <subcellularLocation>
        <location evidence="1">Cytoplasm</location>
    </subcellularLocation>
</comment>
<comment type="caution">
    <text evidence="7">The sequence shown here is derived from an EMBL/GenBank/DDBJ whole genome shotgun (WGS) entry which is preliminary data.</text>
</comment>
<evidence type="ECO:0000313" key="8">
    <source>
        <dbReference type="Proteomes" id="UP001163046"/>
    </source>
</evidence>
<dbReference type="Pfam" id="PF13181">
    <property type="entry name" value="TPR_8"/>
    <property type="match status" value="2"/>
</dbReference>
<feature type="compositionally biased region" description="Basic and acidic residues" evidence="6">
    <location>
        <begin position="1"/>
        <end position="21"/>
    </location>
</feature>
<evidence type="ECO:0000256" key="1">
    <source>
        <dbReference type="ARBA" id="ARBA00004496"/>
    </source>
</evidence>
<dbReference type="OrthoDB" id="2335338at2759"/>
<dbReference type="InterPro" id="IPR051982">
    <property type="entry name" value="CiliaryAsmbly_MitoImport"/>
</dbReference>
<name>A0A9W9YIW4_9CNID</name>
<keyword evidence="8" id="KW-1185">Reference proteome</keyword>
<evidence type="ECO:0000313" key="7">
    <source>
        <dbReference type="EMBL" id="KAJ7352830.1"/>
    </source>
</evidence>
<evidence type="ECO:0000256" key="5">
    <source>
        <dbReference type="PROSITE-ProRule" id="PRU00339"/>
    </source>
</evidence>
<evidence type="ECO:0000256" key="6">
    <source>
        <dbReference type="SAM" id="MobiDB-lite"/>
    </source>
</evidence>
<dbReference type="Pfam" id="PF00515">
    <property type="entry name" value="TPR_1"/>
    <property type="match status" value="1"/>
</dbReference>
<dbReference type="AlphaFoldDB" id="A0A9W9YIW4"/>
<feature type="compositionally biased region" description="Basic and acidic residues" evidence="6">
    <location>
        <begin position="144"/>
        <end position="155"/>
    </location>
</feature>
<feature type="region of interest" description="Disordered" evidence="6">
    <location>
        <begin position="1"/>
        <end position="23"/>
    </location>
</feature>
<sequence>MSHKSETERQVLSNREKEKGNEAFQTGHYSEALMYYCRSIELNPKAAAVYNNRALAEIKLEKFQEAIDDCNHVLSVEPKNVKAYLRRSIAHQGQGLNKEAKEDLCHVLAIEPNNKRAKELLEGMKKTESTNGSPIKLGNSEESENYKNESDDNERTSSNTHIAIENVATTTPKGKRLKIVEVDGENEPETSQNFNAEKSQVEKLPQLPGLVLKAQDEGKRLFKLGRYAEAAEEFTQAIDILQKGKDDKD</sequence>
<keyword evidence="4 5" id="KW-0802">TPR repeat</keyword>
<dbReference type="PANTHER" id="PTHR45984">
    <property type="entry name" value="RNA (RNA) POLYMERASE II ASSOCIATED PROTEIN HOMOLOG"/>
    <property type="match status" value="1"/>
</dbReference>
<accession>A0A9W9YIW4</accession>
<keyword evidence="3" id="KW-0677">Repeat</keyword>
<dbReference type="InterPro" id="IPR011990">
    <property type="entry name" value="TPR-like_helical_dom_sf"/>
</dbReference>
<dbReference type="GO" id="GO:0005739">
    <property type="term" value="C:mitochondrion"/>
    <property type="evidence" value="ECO:0007669"/>
    <property type="project" value="TreeGrafter"/>
</dbReference>
<evidence type="ECO:0000256" key="3">
    <source>
        <dbReference type="ARBA" id="ARBA00022737"/>
    </source>
</evidence>
<evidence type="ECO:0000256" key="4">
    <source>
        <dbReference type="ARBA" id="ARBA00022803"/>
    </source>
</evidence>
<gene>
    <name evidence="7" type="primary">SPAG1_3</name>
    <name evidence="7" type="ORF">OS493_033641</name>
</gene>
<dbReference type="SMART" id="SM00028">
    <property type="entry name" value="TPR"/>
    <property type="match status" value="3"/>
</dbReference>
<dbReference type="PROSITE" id="PS50005">
    <property type="entry name" value="TPR"/>
    <property type="match status" value="2"/>
</dbReference>
<dbReference type="Gene3D" id="1.25.40.10">
    <property type="entry name" value="Tetratricopeptide repeat domain"/>
    <property type="match status" value="1"/>
</dbReference>
<evidence type="ECO:0000256" key="2">
    <source>
        <dbReference type="ARBA" id="ARBA00022490"/>
    </source>
</evidence>
<proteinExistence type="predicted"/>
<dbReference type="Proteomes" id="UP001163046">
    <property type="component" value="Unassembled WGS sequence"/>
</dbReference>
<dbReference type="InterPro" id="IPR019734">
    <property type="entry name" value="TPR_rpt"/>
</dbReference>
<dbReference type="PANTHER" id="PTHR45984:SF1">
    <property type="entry name" value="SPAG1 AXONEMAL DYNEIN ASSEMBLY FACTOR"/>
    <property type="match status" value="1"/>
</dbReference>
<dbReference type="EMBL" id="MU827346">
    <property type="protein sequence ID" value="KAJ7352830.1"/>
    <property type="molecule type" value="Genomic_DNA"/>
</dbReference>
<dbReference type="GO" id="GO:0031072">
    <property type="term" value="F:heat shock protein binding"/>
    <property type="evidence" value="ECO:0007669"/>
    <property type="project" value="TreeGrafter"/>
</dbReference>
<reference evidence="7" key="1">
    <citation type="submission" date="2023-01" db="EMBL/GenBank/DDBJ databases">
        <title>Genome assembly of the deep-sea coral Lophelia pertusa.</title>
        <authorList>
            <person name="Herrera S."/>
            <person name="Cordes E."/>
        </authorList>
    </citation>
    <scope>NUCLEOTIDE SEQUENCE</scope>
    <source>
        <strain evidence="7">USNM1676648</strain>
        <tissue evidence="7">Polyp</tissue>
    </source>
</reference>
<protein>
    <submittedName>
        <fullName evidence="7">Sperm associated antigen 1</fullName>
    </submittedName>
</protein>
<organism evidence="7 8">
    <name type="scientific">Desmophyllum pertusum</name>
    <dbReference type="NCBI Taxonomy" id="174260"/>
    <lineage>
        <taxon>Eukaryota</taxon>
        <taxon>Metazoa</taxon>
        <taxon>Cnidaria</taxon>
        <taxon>Anthozoa</taxon>
        <taxon>Hexacorallia</taxon>
        <taxon>Scleractinia</taxon>
        <taxon>Caryophylliina</taxon>
        <taxon>Caryophylliidae</taxon>
        <taxon>Desmophyllum</taxon>
    </lineage>
</organism>
<dbReference type="SUPFAM" id="SSF48452">
    <property type="entry name" value="TPR-like"/>
    <property type="match status" value="1"/>
</dbReference>